<proteinExistence type="predicted"/>
<keyword evidence="3" id="KW-1185">Reference proteome</keyword>
<protein>
    <submittedName>
        <fullName evidence="2">14542_t:CDS:1</fullName>
    </submittedName>
</protein>
<reference evidence="2" key="1">
    <citation type="submission" date="2021-06" db="EMBL/GenBank/DDBJ databases">
        <authorList>
            <person name="Kallberg Y."/>
            <person name="Tangrot J."/>
            <person name="Rosling A."/>
        </authorList>
    </citation>
    <scope>NUCLEOTIDE SEQUENCE</scope>
    <source>
        <strain evidence="2">IN212</strain>
    </source>
</reference>
<evidence type="ECO:0000313" key="2">
    <source>
        <dbReference type="EMBL" id="CAG8490040.1"/>
    </source>
</evidence>
<accession>A0A9N8ZCQ2</accession>
<evidence type="ECO:0000313" key="3">
    <source>
        <dbReference type="Proteomes" id="UP000789396"/>
    </source>
</evidence>
<dbReference type="Proteomes" id="UP000789396">
    <property type="component" value="Unassembled WGS sequence"/>
</dbReference>
<evidence type="ECO:0000256" key="1">
    <source>
        <dbReference type="SAM" id="MobiDB-lite"/>
    </source>
</evidence>
<dbReference type="OrthoDB" id="10454435at2759"/>
<comment type="caution">
    <text evidence="2">The sequence shown here is derived from an EMBL/GenBank/DDBJ whole genome shotgun (WGS) entry which is preliminary data.</text>
</comment>
<dbReference type="AlphaFoldDB" id="A0A9N8ZCQ2"/>
<dbReference type="EMBL" id="CAJVPZ010001339">
    <property type="protein sequence ID" value="CAG8490040.1"/>
    <property type="molecule type" value="Genomic_DNA"/>
</dbReference>
<gene>
    <name evidence="2" type="ORF">RFULGI_LOCUS1940</name>
</gene>
<feature type="compositionally biased region" description="Polar residues" evidence="1">
    <location>
        <begin position="37"/>
        <end position="55"/>
    </location>
</feature>
<name>A0A9N8ZCQ2_9GLOM</name>
<organism evidence="2 3">
    <name type="scientific">Racocetra fulgida</name>
    <dbReference type="NCBI Taxonomy" id="60492"/>
    <lineage>
        <taxon>Eukaryota</taxon>
        <taxon>Fungi</taxon>
        <taxon>Fungi incertae sedis</taxon>
        <taxon>Mucoromycota</taxon>
        <taxon>Glomeromycotina</taxon>
        <taxon>Glomeromycetes</taxon>
        <taxon>Diversisporales</taxon>
        <taxon>Gigasporaceae</taxon>
        <taxon>Racocetra</taxon>
    </lineage>
</organism>
<sequence length="67" mass="7896">MESLIFNEQDDDEVYIAELTCSIHENREQNESDDNENNGIQGENIQENQDNQKNMTLRLYNNAVNKY</sequence>
<feature type="region of interest" description="Disordered" evidence="1">
    <location>
        <begin position="25"/>
        <end position="67"/>
    </location>
</feature>